<dbReference type="Pfam" id="PF00565">
    <property type="entry name" value="SNase"/>
    <property type="match status" value="1"/>
</dbReference>
<accession>A0A4R7I0Q5</accession>
<dbReference type="PANTHER" id="PTHR12302:SF3">
    <property type="entry name" value="SERINE_THREONINE-PROTEIN KINASE 31"/>
    <property type="match status" value="1"/>
</dbReference>
<evidence type="ECO:0000256" key="4">
    <source>
        <dbReference type="SAM" id="SignalP"/>
    </source>
</evidence>
<dbReference type="EMBL" id="SOAU01000001">
    <property type="protein sequence ID" value="TDT16126.1"/>
    <property type="molecule type" value="Genomic_DNA"/>
</dbReference>
<dbReference type="GO" id="GO:0004519">
    <property type="term" value="F:endonuclease activity"/>
    <property type="evidence" value="ECO:0007669"/>
    <property type="project" value="UniProtKB-KW"/>
</dbReference>
<protein>
    <submittedName>
        <fullName evidence="6">Micrococcal nuclease</fullName>
    </submittedName>
</protein>
<dbReference type="Gene3D" id="2.40.50.90">
    <property type="match status" value="1"/>
</dbReference>
<dbReference type="InterPro" id="IPR035437">
    <property type="entry name" value="SNase_OB-fold_sf"/>
</dbReference>
<sequence length="182" mass="19341">MRRALALSGGLALVAALGACDGDDAATGATTTPTPTPGAVEANAVVDWVVDGDTIDVIIDGVEERVRLTGIDTPEIAHESSGDRPGNDAECFADAAHEYARALIDVGTPVRLERDVVARDDYGRLLAYVYRASDGIFVNYELVRQGYATPLSIEPNTTYAELMVDAARDAERDDVGLWAACR</sequence>
<comment type="caution">
    <text evidence="6">The sequence shown here is derived from an EMBL/GenBank/DDBJ whole genome shotgun (WGS) entry which is preliminary data.</text>
</comment>
<keyword evidence="3" id="KW-0378">Hydrolase</keyword>
<feature type="domain" description="TNase-like" evidence="5">
    <location>
        <begin position="40"/>
        <end position="180"/>
    </location>
</feature>
<proteinExistence type="predicted"/>
<evidence type="ECO:0000256" key="2">
    <source>
        <dbReference type="ARBA" id="ARBA00022759"/>
    </source>
</evidence>
<dbReference type="SUPFAM" id="SSF50199">
    <property type="entry name" value="Staphylococcal nuclease"/>
    <property type="match status" value="1"/>
</dbReference>
<gene>
    <name evidence="6" type="ORF">BDK89_1708</name>
</gene>
<dbReference type="PROSITE" id="PS51257">
    <property type="entry name" value="PROKAR_LIPOPROTEIN"/>
    <property type="match status" value="1"/>
</dbReference>
<dbReference type="GO" id="GO:0016787">
    <property type="term" value="F:hydrolase activity"/>
    <property type="evidence" value="ECO:0007669"/>
    <property type="project" value="UniProtKB-KW"/>
</dbReference>
<evidence type="ECO:0000313" key="6">
    <source>
        <dbReference type="EMBL" id="TDT16126.1"/>
    </source>
</evidence>
<dbReference type="Proteomes" id="UP000294558">
    <property type="component" value="Unassembled WGS sequence"/>
</dbReference>
<evidence type="ECO:0000256" key="3">
    <source>
        <dbReference type="ARBA" id="ARBA00022801"/>
    </source>
</evidence>
<dbReference type="PANTHER" id="PTHR12302">
    <property type="entry name" value="EBNA2 BINDING PROTEIN P100"/>
    <property type="match status" value="1"/>
</dbReference>
<dbReference type="AlphaFoldDB" id="A0A4R7I0Q5"/>
<keyword evidence="4" id="KW-0732">Signal</keyword>
<evidence type="ECO:0000313" key="7">
    <source>
        <dbReference type="Proteomes" id="UP000294558"/>
    </source>
</evidence>
<dbReference type="InterPro" id="IPR002071">
    <property type="entry name" value="Thermonucl_AS"/>
</dbReference>
<feature type="signal peptide" evidence="4">
    <location>
        <begin position="1"/>
        <end position="19"/>
    </location>
</feature>
<evidence type="ECO:0000259" key="5">
    <source>
        <dbReference type="PROSITE" id="PS50830"/>
    </source>
</evidence>
<name>A0A4R7I0Q5_9ACTN</name>
<keyword evidence="7" id="KW-1185">Reference proteome</keyword>
<dbReference type="GO" id="GO:0003676">
    <property type="term" value="F:nucleic acid binding"/>
    <property type="evidence" value="ECO:0007669"/>
    <property type="project" value="InterPro"/>
</dbReference>
<keyword evidence="2" id="KW-0255">Endonuclease</keyword>
<dbReference type="InterPro" id="IPR016071">
    <property type="entry name" value="Staphylococal_nuclease_OB-fold"/>
</dbReference>
<keyword evidence="1" id="KW-0540">Nuclease</keyword>
<evidence type="ECO:0000256" key="1">
    <source>
        <dbReference type="ARBA" id="ARBA00022722"/>
    </source>
</evidence>
<dbReference type="RefSeq" id="WP_166657464.1">
    <property type="nucleotide sequence ID" value="NZ_SOAU01000001.1"/>
</dbReference>
<dbReference type="SMART" id="SM00318">
    <property type="entry name" value="SNc"/>
    <property type="match status" value="1"/>
</dbReference>
<dbReference type="PROSITE" id="PS01123">
    <property type="entry name" value="TNASE_1"/>
    <property type="match status" value="1"/>
</dbReference>
<feature type="chain" id="PRO_5038555927" evidence="4">
    <location>
        <begin position="20"/>
        <end position="182"/>
    </location>
</feature>
<dbReference type="PROSITE" id="PS50830">
    <property type="entry name" value="TNASE_3"/>
    <property type="match status" value="1"/>
</dbReference>
<organism evidence="6 7">
    <name type="scientific">Ilumatobacter fluminis</name>
    <dbReference type="NCBI Taxonomy" id="467091"/>
    <lineage>
        <taxon>Bacteria</taxon>
        <taxon>Bacillati</taxon>
        <taxon>Actinomycetota</taxon>
        <taxon>Acidimicrobiia</taxon>
        <taxon>Acidimicrobiales</taxon>
        <taxon>Ilumatobacteraceae</taxon>
        <taxon>Ilumatobacter</taxon>
    </lineage>
</organism>
<reference evidence="6 7" key="1">
    <citation type="submission" date="2019-03" db="EMBL/GenBank/DDBJ databases">
        <title>Sequencing the genomes of 1000 actinobacteria strains.</title>
        <authorList>
            <person name="Klenk H.-P."/>
        </authorList>
    </citation>
    <scope>NUCLEOTIDE SEQUENCE [LARGE SCALE GENOMIC DNA]</scope>
    <source>
        <strain evidence="6 7">DSM 18936</strain>
    </source>
</reference>